<sequence>MGSSPPPPVYIQQTSSVLTCLRKFQGRGGNINIGPRGGGGQLGNSSVETASLELRHDGELERRLENSGRRYRGTCEVCSARVHHAGVPIIHVEASHRSLRSAPRTIQEEMSTGPRERVVAGGGAAGKGEGHLRSLQNFSHPRWLSVYHPQSVGTAIMQHLSNPGVVCGLPTANNRQQRRQLRDLRPRVGTSTSMFARMEQRQNARAREMGDQRENPPTRAIVRHDSHLRKSGIMTRQFGTYNGSLGPKKLSYATRAVRLPALAVRWRPGRAESIRAKGRGPTLSPPSPSGTHEVPPSKLPSPFQYGSSARRGQSRGVARDTSLDGRVTLLSVYKTFALSLHLDDLRLIRPGQDAEPNIKDCELCSFVRRVIHNHQRYRCQASSCHRSIARRVHISLLHKAGDTIPPTNPTRRNLSSMAANEKQGHCGTSPTKQLLRQPDKKIPEKTRRPAASSGTIPTCESPGVTRPGIETGSPWWEASSPTAQPPRSSLLMNEAGPYLGQALYRRRGEARVCCAHRTIHLQGPQFSYVNKDTPHVTNHIWLIDGLQSDAKPVNSWPTAGMHPVPLLVVNYGNSNLLWPRVGRTAGTCPGLLAAIITSNNRVLPRQGKPRIELRVIFLNARTALPLCCRRLIAITATAQWTKPHMLVHVATSSAGCCQTRA</sequence>
<feature type="compositionally biased region" description="Polar residues" evidence="1">
    <location>
        <begin position="479"/>
        <end position="489"/>
    </location>
</feature>
<protein>
    <recommendedName>
        <fullName evidence="4">C2H2-type domain-containing protein</fullName>
    </recommendedName>
</protein>
<evidence type="ECO:0008006" key="4">
    <source>
        <dbReference type="Google" id="ProtNLM"/>
    </source>
</evidence>
<accession>A0ABQ9IHF3</accession>
<feature type="compositionally biased region" description="Basic and acidic residues" evidence="1">
    <location>
        <begin position="437"/>
        <end position="447"/>
    </location>
</feature>
<proteinExistence type="predicted"/>
<evidence type="ECO:0000313" key="3">
    <source>
        <dbReference type="Proteomes" id="UP001159363"/>
    </source>
</evidence>
<organism evidence="2 3">
    <name type="scientific">Dryococelus australis</name>
    <dbReference type="NCBI Taxonomy" id="614101"/>
    <lineage>
        <taxon>Eukaryota</taxon>
        <taxon>Metazoa</taxon>
        <taxon>Ecdysozoa</taxon>
        <taxon>Arthropoda</taxon>
        <taxon>Hexapoda</taxon>
        <taxon>Insecta</taxon>
        <taxon>Pterygota</taxon>
        <taxon>Neoptera</taxon>
        <taxon>Polyneoptera</taxon>
        <taxon>Phasmatodea</taxon>
        <taxon>Verophasmatodea</taxon>
        <taxon>Anareolatae</taxon>
        <taxon>Phasmatidae</taxon>
        <taxon>Eurycanthinae</taxon>
        <taxon>Dryococelus</taxon>
    </lineage>
</organism>
<feature type="region of interest" description="Disordered" evidence="1">
    <location>
        <begin position="417"/>
        <end position="489"/>
    </location>
</feature>
<dbReference type="Proteomes" id="UP001159363">
    <property type="component" value="Chromosome 1"/>
</dbReference>
<name>A0ABQ9IHF3_9NEOP</name>
<evidence type="ECO:0000256" key="1">
    <source>
        <dbReference type="SAM" id="MobiDB-lite"/>
    </source>
</evidence>
<dbReference type="EMBL" id="JARBHB010000001">
    <property type="protein sequence ID" value="KAJ8896115.1"/>
    <property type="molecule type" value="Genomic_DNA"/>
</dbReference>
<feature type="region of interest" description="Disordered" evidence="1">
    <location>
        <begin position="270"/>
        <end position="319"/>
    </location>
</feature>
<comment type="caution">
    <text evidence="2">The sequence shown here is derived from an EMBL/GenBank/DDBJ whole genome shotgun (WGS) entry which is preliminary data.</text>
</comment>
<feature type="region of interest" description="Disordered" evidence="1">
    <location>
        <begin position="105"/>
        <end position="128"/>
    </location>
</feature>
<reference evidence="2 3" key="1">
    <citation type="submission" date="2023-02" db="EMBL/GenBank/DDBJ databases">
        <title>LHISI_Scaffold_Assembly.</title>
        <authorList>
            <person name="Stuart O.P."/>
            <person name="Cleave R."/>
            <person name="Magrath M.J.L."/>
            <person name="Mikheyev A.S."/>
        </authorList>
    </citation>
    <scope>NUCLEOTIDE SEQUENCE [LARGE SCALE GENOMIC DNA]</scope>
    <source>
        <strain evidence="2">Daus_M_001</strain>
        <tissue evidence="2">Leg muscle</tissue>
    </source>
</reference>
<evidence type="ECO:0000313" key="2">
    <source>
        <dbReference type="EMBL" id="KAJ8896115.1"/>
    </source>
</evidence>
<gene>
    <name evidence="2" type="ORF">PR048_001457</name>
</gene>
<keyword evidence="3" id="KW-1185">Reference proteome</keyword>